<dbReference type="GeneID" id="17292363"/>
<feature type="compositionally biased region" description="Low complexity" evidence="1">
    <location>
        <begin position="24"/>
        <end position="34"/>
    </location>
</feature>
<dbReference type="EnsemblProtists" id="EKX35618">
    <property type="protein sequence ID" value="EKX35618"/>
    <property type="gene ID" value="GUITHDRAFT_155430"/>
</dbReference>
<evidence type="ECO:0000256" key="1">
    <source>
        <dbReference type="SAM" id="MobiDB-lite"/>
    </source>
</evidence>
<name>L1IH97_GUITC</name>
<gene>
    <name evidence="3" type="ORF">GUITHDRAFT_155430</name>
</gene>
<feature type="region of interest" description="Disordered" evidence="1">
    <location>
        <begin position="492"/>
        <end position="525"/>
    </location>
</feature>
<dbReference type="PaxDb" id="55529-EKX35618"/>
<feature type="signal peptide" evidence="2">
    <location>
        <begin position="1"/>
        <end position="21"/>
    </location>
</feature>
<reference evidence="3 5" key="1">
    <citation type="journal article" date="2012" name="Nature">
        <title>Algal genomes reveal evolutionary mosaicism and the fate of nucleomorphs.</title>
        <authorList>
            <consortium name="DOE Joint Genome Institute"/>
            <person name="Curtis B.A."/>
            <person name="Tanifuji G."/>
            <person name="Burki F."/>
            <person name="Gruber A."/>
            <person name="Irimia M."/>
            <person name="Maruyama S."/>
            <person name="Arias M.C."/>
            <person name="Ball S.G."/>
            <person name="Gile G.H."/>
            <person name="Hirakawa Y."/>
            <person name="Hopkins J.F."/>
            <person name="Kuo A."/>
            <person name="Rensing S.A."/>
            <person name="Schmutz J."/>
            <person name="Symeonidi A."/>
            <person name="Elias M."/>
            <person name="Eveleigh R.J."/>
            <person name="Herman E.K."/>
            <person name="Klute M.J."/>
            <person name="Nakayama T."/>
            <person name="Obornik M."/>
            <person name="Reyes-Prieto A."/>
            <person name="Armbrust E.V."/>
            <person name="Aves S.J."/>
            <person name="Beiko R.G."/>
            <person name="Coutinho P."/>
            <person name="Dacks J.B."/>
            <person name="Durnford D.G."/>
            <person name="Fast N.M."/>
            <person name="Green B.R."/>
            <person name="Grisdale C.J."/>
            <person name="Hempel F."/>
            <person name="Henrissat B."/>
            <person name="Hoppner M.P."/>
            <person name="Ishida K."/>
            <person name="Kim E."/>
            <person name="Koreny L."/>
            <person name="Kroth P.G."/>
            <person name="Liu Y."/>
            <person name="Malik S.B."/>
            <person name="Maier U.G."/>
            <person name="McRose D."/>
            <person name="Mock T."/>
            <person name="Neilson J.A."/>
            <person name="Onodera N.T."/>
            <person name="Poole A.M."/>
            <person name="Pritham E.J."/>
            <person name="Richards T.A."/>
            <person name="Rocap G."/>
            <person name="Roy S.W."/>
            <person name="Sarai C."/>
            <person name="Schaack S."/>
            <person name="Shirato S."/>
            <person name="Slamovits C.H."/>
            <person name="Spencer D.F."/>
            <person name="Suzuki S."/>
            <person name="Worden A.Z."/>
            <person name="Zauner S."/>
            <person name="Barry K."/>
            <person name="Bell C."/>
            <person name="Bharti A.K."/>
            <person name="Crow J.A."/>
            <person name="Grimwood J."/>
            <person name="Kramer R."/>
            <person name="Lindquist E."/>
            <person name="Lucas S."/>
            <person name="Salamov A."/>
            <person name="McFadden G.I."/>
            <person name="Lane C.E."/>
            <person name="Keeling P.J."/>
            <person name="Gray M.W."/>
            <person name="Grigoriev I.V."/>
            <person name="Archibald J.M."/>
        </authorList>
    </citation>
    <scope>NUCLEOTIDE SEQUENCE</scope>
    <source>
        <strain evidence="3 5">CCMP2712</strain>
    </source>
</reference>
<dbReference type="AlphaFoldDB" id="L1IH97"/>
<sequence>MAHTHFLSLMTLVALFLQVQSQQGSAGQNGGMQSPGREQQGVSPPPRQPVNGADFNHNNQPPQMRPPPKNCTYMTCHLSTCVMNDNNVPVCQCYNSSYLLVDRTRCKSRADIGQQNAATAQRNQQFQSALNAMQSMSRCPHSMPACPDAANVPHPLRGQCANSTKECYGNNNTLFHGLRDSCKQQGMMWCAVTASCSSLPCPPPNPTCSASQVRCPDWSCAADAASCPSSGNGLVTCPDGMTTASSFRACAEMGIFWQGCPPGSKPCSANPNICVKHQDECEALTGCPETMKSCGPRRNAQGVALYNSSTNRPIMTCVSQCQSRPPQPAPTTAALRPGLGSEAMEVKAADGAPAFAMKALHSNAFRRMDNLSEAVNFTIAPVSASALQEGPFALLYSSGNIVSSVITIEPSAALVIDGGLTIDIPIDGSKEMCSQILQNVQMVVVSDLLNFSATPEGLGSCSMGSVGDCSCAVNITHFSTYAVSNSVLQSPSTTTSSTSDQSSSTTTTTTTTSQPSATTDTKSSAGSSNAFPASMIFQGIPAFMLSVVNLVGSFSRFSQH</sequence>
<reference evidence="5" key="2">
    <citation type="submission" date="2012-11" db="EMBL/GenBank/DDBJ databases">
        <authorList>
            <person name="Kuo A."/>
            <person name="Curtis B.A."/>
            <person name="Tanifuji G."/>
            <person name="Burki F."/>
            <person name="Gruber A."/>
            <person name="Irimia M."/>
            <person name="Maruyama S."/>
            <person name="Arias M.C."/>
            <person name="Ball S.G."/>
            <person name="Gile G.H."/>
            <person name="Hirakawa Y."/>
            <person name="Hopkins J.F."/>
            <person name="Rensing S.A."/>
            <person name="Schmutz J."/>
            <person name="Symeonidi A."/>
            <person name="Elias M."/>
            <person name="Eveleigh R.J."/>
            <person name="Herman E.K."/>
            <person name="Klute M.J."/>
            <person name="Nakayama T."/>
            <person name="Obornik M."/>
            <person name="Reyes-Prieto A."/>
            <person name="Armbrust E.V."/>
            <person name="Aves S.J."/>
            <person name="Beiko R.G."/>
            <person name="Coutinho P."/>
            <person name="Dacks J.B."/>
            <person name="Durnford D.G."/>
            <person name="Fast N.M."/>
            <person name="Green B.R."/>
            <person name="Grisdale C."/>
            <person name="Hempe F."/>
            <person name="Henrissat B."/>
            <person name="Hoppner M.P."/>
            <person name="Ishida K.-I."/>
            <person name="Kim E."/>
            <person name="Koreny L."/>
            <person name="Kroth P.G."/>
            <person name="Liu Y."/>
            <person name="Malik S.-B."/>
            <person name="Maier U.G."/>
            <person name="McRose D."/>
            <person name="Mock T."/>
            <person name="Neilson J.A."/>
            <person name="Onodera N.T."/>
            <person name="Poole A.M."/>
            <person name="Pritham E.J."/>
            <person name="Richards T.A."/>
            <person name="Rocap G."/>
            <person name="Roy S.W."/>
            <person name="Sarai C."/>
            <person name="Schaack S."/>
            <person name="Shirato S."/>
            <person name="Slamovits C.H."/>
            <person name="Spencer D.F."/>
            <person name="Suzuki S."/>
            <person name="Worden A.Z."/>
            <person name="Zauner S."/>
            <person name="Barry K."/>
            <person name="Bell C."/>
            <person name="Bharti A.K."/>
            <person name="Crow J.A."/>
            <person name="Grimwood J."/>
            <person name="Kramer R."/>
            <person name="Lindquist E."/>
            <person name="Lucas S."/>
            <person name="Salamov A."/>
            <person name="McFadden G.I."/>
            <person name="Lane C.E."/>
            <person name="Keeling P.J."/>
            <person name="Gray M.W."/>
            <person name="Grigoriev I.V."/>
            <person name="Archibald J.M."/>
        </authorList>
    </citation>
    <scope>NUCLEOTIDE SEQUENCE</scope>
    <source>
        <strain evidence="5">CCMP2712</strain>
    </source>
</reference>
<dbReference type="HOGENOM" id="CLU_496500_0_0_1"/>
<organism evidence="3">
    <name type="scientific">Guillardia theta (strain CCMP2712)</name>
    <name type="common">Cryptophyte</name>
    <dbReference type="NCBI Taxonomy" id="905079"/>
    <lineage>
        <taxon>Eukaryota</taxon>
        <taxon>Cryptophyceae</taxon>
        <taxon>Pyrenomonadales</taxon>
        <taxon>Geminigeraceae</taxon>
        <taxon>Guillardia</taxon>
    </lineage>
</organism>
<dbReference type="EMBL" id="JH993087">
    <property type="protein sequence ID" value="EKX35618.1"/>
    <property type="molecule type" value="Genomic_DNA"/>
</dbReference>
<proteinExistence type="predicted"/>
<keyword evidence="2" id="KW-0732">Signal</keyword>
<dbReference type="RefSeq" id="XP_005822598.1">
    <property type="nucleotide sequence ID" value="XM_005822541.1"/>
</dbReference>
<evidence type="ECO:0000256" key="2">
    <source>
        <dbReference type="SAM" id="SignalP"/>
    </source>
</evidence>
<feature type="compositionally biased region" description="Low complexity" evidence="1">
    <location>
        <begin position="492"/>
        <end position="521"/>
    </location>
</feature>
<dbReference type="Proteomes" id="UP000011087">
    <property type="component" value="Unassembled WGS sequence"/>
</dbReference>
<protein>
    <submittedName>
        <fullName evidence="3 4">Uncharacterized protein</fullName>
    </submittedName>
</protein>
<feature type="region of interest" description="Disordered" evidence="1">
    <location>
        <begin position="24"/>
        <end position="66"/>
    </location>
</feature>
<feature type="chain" id="PRO_5008770012" evidence="2">
    <location>
        <begin position="22"/>
        <end position="560"/>
    </location>
</feature>
<evidence type="ECO:0000313" key="5">
    <source>
        <dbReference type="Proteomes" id="UP000011087"/>
    </source>
</evidence>
<evidence type="ECO:0000313" key="3">
    <source>
        <dbReference type="EMBL" id="EKX35618.1"/>
    </source>
</evidence>
<evidence type="ECO:0000313" key="4">
    <source>
        <dbReference type="EnsemblProtists" id="EKX35618"/>
    </source>
</evidence>
<keyword evidence="5" id="KW-1185">Reference proteome</keyword>
<accession>L1IH97</accession>
<dbReference type="KEGG" id="gtt:GUITHDRAFT_155430"/>
<reference evidence="4" key="3">
    <citation type="submission" date="2015-06" db="UniProtKB">
        <authorList>
            <consortium name="EnsemblProtists"/>
        </authorList>
    </citation>
    <scope>IDENTIFICATION</scope>
</reference>